<evidence type="ECO:0000313" key="2">
    <source>
        <dbReference type="Proteomes" id="UP000630097"/>
    </source>
</evidence>
<reference evidence="1 2" key="1">
    <citation type="submission" date="2021-01" db="EMBL/GenBank/DDBJ databases">
        <title>Whole genome shotgun sequence of Planotetraspora kaengkrachanensis NBRC 104272.</title>
        <authorList>
            <person name="Komaki H."/>
            <person name="Tamura T."/>
        </authorList>
    </citation>
    <scope>NUCLEOTIDE SEQUENCE [LARGE SCALE GENOMIC DNA]</scope>
    <source>
        <strain evidence="1 2">NBRC 104272</strain>
    </source>
</reference>
<dbReference type="RefSeq" id="WP_203884143.1">
    <property type="nucleotide sequence ID" value="NZ_BAABHH010000014.1"/>
</dbReference>
<gene>
    <name evidence="1" type="ORF">Pka01_38850</name>
</gene>
<evidence type="ECO:0008006" key="3">
    <source>
        <dbReference type="Google" id="ProtNLM"/>
    </source>
</evidence>
<organism evidence="1 2">
    <name type="scientific">Planotetraspora kaengkrachanensis</name>
    <dbReference type="NCBI Taxonomy" id="575193"/>
    <lineage>
        <taxon>Bacteria</taxon>
        <taxon>Bacillati</taxon>
        <taxon>Actinomycetota</taxon>
        <taxon>Actinomycetes</taxon>
        <taxon>Streptosporangiales</taxon>
        <taxon>Streptosporangiaceae</taxon>
        <taxon>Planotetraspora</taxon>
    </lineage>
</organism>
<proteinExistence type="predicted"/>
<evidence type="ECO:0000313" key="1">
    <source>
        <dbReference type="EMBL" id="GIG80758.1"/>
    </source>
</evidence>
<sequence>MYEYYRAADRDAALVDAESPRVIEPGVARGFDAVDAGKIDPENEFCRLVAMILDVPYSLDLVGLTYLYPPPEGAPRSPEEADALPEGSPYLEGPGIAEFAVRVRDALAEVEDDRLPVLAARWSGIEEFRRYSGTTPDELLSLIEDFVGLARRAKAHDQMLYCWMGGW</sequence>
<dbReference type="AlphaFoldDB" id="A0A8J3M219"/>
<name>A0A8J3M219_9ACTN</name>
<dbReference type="EMBL" id="BONV01000015">
    <property type="protein sequence ID" value="GIG80758.1"/>
    <property type="molecule type" value="Genomic_DNA"/>
</dbReference>
<dbReference type="Proteomes" id="UP000630097">
    <property type="component" value="Unassembled WGS sequence"/>
</dbReference>
<protein>
    <recommendedName>
        <fullName evidence="3">DUF1877 family protein</fullName>
    </recommendedName>
</protein>
<accession>A0A8J3M219</accession>
<comment type="caution">
    <text evidence="1">The sequence shown here is derived from an EMBL/GenBank/DDBJ whole genome shotgun (WGS) entry which is preliminary data.</text>
</comment>
<keyword evidence="2" id="KW-1185">Reference proteome</keyword>